<dbReference type="SUPFAM" id="SSF51735">
    <property type="entry name" value="NAD(P)-binding Rossmann-fold domains"/>
    <property type="match status" value="1"/>
</dbReference>
<dbReference type="PANTHER" id="PTHR11092:SF0">
    <property type="entry name" value="EPIMERASE FAMILY PROTEIN SDR39U1"/>
    <property type="match status" value="1"/>
</dbReference>
<name>A0A0J1H0L2_9GAMM</name>
<dbReference type="Gene3D" id="3.40.50.720">
    <property type="entry name" value="NAD(P)-binding Rossmann-like Domain"/>
    <property type="match status" value="1"/>
</dbReference>
<comment type="similarity">
    <text evidence="1">Belongs to the NAD(P)-dependent epimerase/dehydratase family. SDR39U1 subfamily.</text>
</comment>
<reference evidence="4 5" key="1">
    <citation type="submission" date="2015-05" db="EMBL/GenBank/DDBJ databases">
        <title>Photobacterium galathea sp. nov.</title>
        <authorList>
            <person name="Machado H."/>
            <person name="Gram L."/>
        </authorList>
    </citation>
    <scope>NUCLEOTIDE SEQUENCE [LARGE SCALE GENOMIC DNA]</scope>
    <source>
        <strain evidence="4 5">DSM 22954</strain>
    </source>
</reference>
<accession>A0A0J1H0L2</accession>
<dbReference type="InterPro" id="IPR010099">
    <property type="entry name" value="SDR39U1"/>
</dbReference>
<dbReference type="InterPro" id="IPR036291">
    <property type="entry name" value="NAD(P)-bd_dom_sf"/>
</dbReference>
<evidence type="ECO:0000259" key="3">
    <source>
        <dbReference type="Pfam" id="PF08338"/>
    </source>
</evidence>
<dbReference type="InterPro" id="IPR001509">
    <property type="entry name" value="Epimerase_deHydtase"/>
</dbReference>
<dbReference type="OrthoDB" id="9801773at2"/>
<dbReference type="PATRIC" id="fig|320778.3.peg.4735"/>
<dbReference type="STRING" id="320778.ABT57_22075"/>
<dbReference type="Pfam" id="PF01370">
    <property type="entry name" value="Epimerase"/>
    <property type="match status" value="1"/>
</dbReference>
<comment type="caution">
    <text evidence="4">The sequence shown here is derived from an EMBL/GenBank/DDBJ whole genome shotgun (WGS) entry which is preliminary data.</text>
</comment>
<proteinExistence type="inferred from homology"/>
<dbReference type="PANTHER" id="PTHR11092">
    <property type="entry name" value="SUGAR NUCLEOTIDE EPIMERASE RELATED"/>
    <property type="match status" value="1"/>
</dbReference>
<dbReference type="CDD" id="cd05242">
    <property type="entry name" value="SDR_a8"/>
    <property type="match status" value="1"/>
</dbReference>
<evidence type="ECO:0000256" key="1">
    <source>
        <dbReference type="ARBA" id="ARBA00009353"/>
    </source>
</evidence>
<dbReference type="Proteomes" id="UP000035909">
    <property type="component" value="Unassembled WGS sequence"/>
</dbReference>
<dbReference type="RefSeq" id="WP_047887423.1">
    <property type="nucleotide sequence ID" value="NZ_CP071325.1"/>
</dbReference>
<sequence length="302" mass="33297">MKIFITGGTGFIGSALISELRDCRITVLSRDPARASEQLGSHVQAIGDLDQLASFDGYDAVINLAGEPIINKRWTPRQKALICESRWQITRQLVAKIQASAQPPHTFISGSAVGIYGDQHDTVIDEHFDIPAHVAADDFAHHVCQQWENIAREAESDATRVCLLRTGIVLAKHGGALAKMLPPYRLGLGGPIGDGKQYFPWIHLDDMVRAITFLLHTQDAQGPFNMTAPDPIPNKVFSRTLARTLHRPHFLFTPAFALKLALGESASLLLEGQRAIPMKLTTLGFEFHHRHLSQALTDLLSH</sequence>
<evidence type="ECO:0000313" key="5">
    <source>
        <dbReference type="Proteomes" id="UP000035909"/>
    </source>
</evidence>
<dbReference type="AlphaFoldDB" id="A0A0J1H0L2"/>
<dbReference type="EMBL" id="LDOU01000026">
    <property type="protein sequence ID" value="KLV05339.1"/>
    <property type="molecule type" value="Genomic_DNA"/>
</dbReference>
<dbReference type="Pfam" id="PF08338">
    <property type="entry name" value="DUF1731"/>
    <property type="match status" value="1"/>
</dbReference>
<dbReference type="InterPro" id="IPR013549">
    <property type="entry name" value="DUF1731"/>
</dbReference>
<keyword evidence="5" id="KW-1185">Reference proteome</keyword>
<feature type="domain" description="DUF1731" evidence="3">
    <location>
        <begin position="253"/>
        <end position="299"/>
    </location>
</feature>
<gene>
    <name evidence="4" type="ORF">ABT57_22075</name>
</gene>
<organism evidence="4 5">
    <name type="scientific">Photobacterium ganghwense</name>
    <dbReference type="NCBI Taxonomy" id="320778"/>
    <lineage>
        <taxon>Bacteria</taxon>
        <taxon>Pseudomonadati</taxon>
        <taxon>Pseudomonadota</taxon>
        <taxon>Gammaproteobacteria</taxon>
        <taxon>Vibrionales</taxon>
        <taxon>Vibrionaceae</taxon>
        <taxon>Photobacterium</taxon>
    </lineage>
</organism>
<evidence type="ECO:0000259" key="2">
    <source>
        <dbReference type="Pfam" id="PF01370"/>
    </source>
</evidence>
<evidence type="ECO:0000313" key="4">
    <source>
        <dbReference type="EMBL" id="KLV05339.1"/>
    </source>
</evidence>
<feature type="domain" description="NAD-dependent epimerase/dehydratase" evidence="2">
    <location>
        <begin position="3"/>
        <end position="221"/>
    </location>
</feature>
<dbReference type="NCBIfam" id="TIGR01777">
    <property type="entry name" value="yfcH"/>
    <property type="match status" value="1"/>
</dbReference>
<protein>
    <submittedName>
        <fullName evidence="4">Epimerase</fullName>
    </submittedName>
</protein>